<keyword evidence="6" id="KW-1185">Reference proteome</keyword>
<evidence type="ECO:0000256" key="2">
    <source>
        <dbReference type="ARBA" id="ARBA00022695"/>
    </source>
</evidence>
<dbReference type="SUPFAM" id="SSF53448">
    <property type="entry name" value="Nucleotide-diphospho-sugar transferases"/>
    <property type="match status" value="1"/>
</dbReference>
<reference evidence="5 6" key="1">
    <citation type="submission" date="2015-10" db="EMBL/GenBank/DDBJ databases">
        <title>Draft genome sequence of Novosphingobium fuchskuhlense DSM 25065 isolated from a surface water sample of the southwest basin of Lake Grosse Fuchskuhle.</title>
        <authorList>
            <person name="Ruckert C."/>
            <person name="Winkler A."/>
            <person name="Glaeser J."/>
            <person name="Grossart H.-P."/>
            <person name="Kalinowski J."/>
            <person name="Glaeser S."/>
        </authorList>
    </citation>
    <scope>NUCLEOTIDE SEQUENCE [LARGE SCALE GENOMIC DNA]</scope>
    <source>
        <strain evidence="5 6">FNE08-7</strain>
    </source>
</reference>
<dbReference type="PANTHER" id="PTHR43584">
    <property type="entry name" value="NUCLEOTIDYL TRANSFERASE"/>
    <property type="match status" value="1"/>
</dbReference>
<dbReference type="Pfam" id="PF12804">
    <property type="entry name" value="NTP_transf_3"/>
    <property type="match status" value="1"/>
</dbReference>
<feature type="domain" description="MobA-like NTP transferase" evidence="4">
    <location>
        <begin position="3"/>
        <end position="134"/>
    </location>
</feature>
<dbReference type="RefSeq" id="WP_067906462.1">
    <property type="nucleotide sequence ID" value="NZ_KQ954244.1"/>
</dbReference>
<keyword evidence="2" id="KW-0548">Nucleotidyltransferase</keyword>
<keyword evidence="1 5" id="KW-0808">Transferase</keyword>
<dbReference type="InterPro" id="IPR025877">
    <property type="entry name" value="MobA-like_NTP_Trfase"/>
</dbReference>
<protein>
    <submittedName>
        <fullName evidence="5">Nucleotidyl transferase</fullName>
    </submittedName>
</protein>
<evidence type="ECO:0000256" key="3">
    <source>
        <dbReference type="ARBA" id="ARBA00022842"/>
    </source>
</evidence>
<proteinExistence type="predicted"/>
<dbReference type="AlphaFoldDB" id="A0A124JVH5"/>
<name>A0A124JVH5_9SPHN</name>
<keyword evidence="3" id="KW-0460">Magnesium</keyword>
<dbReference type="InterPro" id="IPR029044">
    <property type="entry name" value="Nucleotide-diphossugar_trans"/>
</dbReference>
<evidence type="ECO:0000259" key="4">
    <source>
        <dbReference type="Pfam" id="PF12804"/>
    </source>
</evidence>
<evidence type="ECO:0000313" key="5">
    <source>
        <dbReference type="EMBL" id="KUR72289.1"/>
    </source>
</evidence>
<dbReference type="STRING" id="1117702.AQZ52_03165"/>
<organism evidence="5 6">
    <name type="scientific">Novosphingobium fuchskuhlense</name>
    <dbReference type="NCBI Taxonomy" id="1117702"/>
    <lineage>
        <taxon>Bacteria</taxon>
        <taxon>Pseudomonadati</taxon>
        <taxon>Pseudomonadota</taxon>
        <taxon>Alphaproteobacteria</taxon>
        <taxon>Sphingomonadales</taxon>
        <taxon>Sphingomonadaceae</taxon>
        <taxon>Novosphingobium</taxon>
    </lineage>
</organism>
<dbReference type="GO" id="GO:0016779">
    <property type="term" value="F:nucleotidyltransferase activity"/>
    <property type="evidence" value="ECO:0007669"/>
    <property type="project" value="UniProtKB-KW"/>
</dbReference>
<evidence type="ECO:0000313" key="6">
    <source>
        <dbReference type="Proteomes" id="UP000058012"/>
    </source>
</evidence>
<dbReference type="PANTHER" id="PTHR43584:SF8">
    <property type="entry name" value="N-ACETYLMURAMATE ALPHA-1-PHOSPHATE URIDYLYLTRANSFERASE"/>
    <property type="match status" value="1"/>
</dbReference>
<accession>A0A124JVH5</accession>
<dbReference type="OrthoDB" id="9814110at2"/>
<dbReference type="Gene3D" id="3.90.550.10">
    <property type="entry name" value="Spore Coat Polysaccharide Biosynthesis Protein SpsA, Chain A"/>
    <property type="match status" value="1"/>
</dbReference>
<gene>
    <name evidence="5" type="ORF">AQZ52_03165</name>
</gene>
<dbReference type="InterPro" id="IPR050065">
    <property type="entry name" value="GlmU-like"/>
</dbReference>
<evidence type="ECO:0000256" key="1">
    <source>
        <dbReference type="ARBA" id="ARBA00022679"/>
    </source>
</evidence>
<dbReference type="Proteomes" id="UP000058012">
    <property type="component" value="Unassembled WGS sequence"/>
</dbReference>
<dbReference type="EMBL" id="LLZS01000003">
    <property type="protein sequence ID" value="KUR72289.1"/>
    <property type="molecule type" value="Genomic_DNA"/>
</dbReference>
<comment type="caution">
    <text evidence="5">The sequence shown here is derived from an EMBL/GenBank/DDBJ whole genome shotgun (WGS) entry which is preliminary data.</text>
</comment>
<sequence>MDAVIIAAGYGSRLASLSPSKPLTPVCGVPLIEIGIRQAVSAGVTRVVVVTGHRADEVEAFLTQLALRVDIAIEPIRVEDWSKPNGHSVIAGASGCTGDYLLMMADHMFDSSILSALLAAGSETRDVTLAIDRWTDNPLVDPDDATWVQTDAGGFITAIGKSITTWNAVDCGAFLATPRLAEALAAAIAAGKSGSLSDGMQWLADRGRAATCEIGGAWWMDVDDPRAHALAEELAPQRIASAFAPS</sequence>